<keyword evidence="6 7" id="KW-0472">Membrane</keyword>
<dbReference type="AlphaFoldDB" id="A0A328UB26"/>
<evidence type="ECO:0000313" key="10">
    <source>
        <dbReference type="Proteomes" id="UP000249260"/>
    </source>
</evidence>
<dbReference type="PROSITE" id="PS50928">
    <property type="entry name" value="ABC_TM1"/>
    <property type="match status" value="1"/>
</dbReference>
<proteinExistence type="inferred from homology"/>
<keyword evidence="10" id="KW-1185">Reference proteome</keyword>
<evidence type="ECO:0000259" key="8">
    <source>
        <dbReference type="PROSITE" id="PS50928"/>
    </source>
</evidence>
<comment type="caution">
    <text evidence="9">The sequence shown here is derived from an EMBL/GenBank/DDBJ whole genome shotgun (WGS) entry which is preliminary data.</text>
</comment>
<dbReference type="GO" id="GO:0055085">
    <property type="term" value="P:transmembrane transport"/>
    <property type="evidence" value="ECO:0007669"/>
    <property type="project" value="InterPro"/>
</dbReference>
<dbReference type="RefSeq" id="WP_112881654.1">
    <property type="nucleotide sequence ID" value="NZ_QLUW01000001.1"/>
</dbReference>
<feature type="transmembrane region" description="Helical" evidence="7">
    <location>
        <begin position="195"/>
        <end position="220"/>
    </location>
</feature>
<dbReference type="EMBL" id="QLUW01000001">
    <property type="protein sequence ID" value="RAP78531.1"/>
    <property type="molecule type" value="Genomic_DNA"/>
</dbReference>
<gene>
    <name evidence="9" type="ORF">DL346_08950</name>
</gene>
<evidence type="ECO:0000256" key="4">
    <source>
        <dbReference type="ARBA" id="ARBA00022692"/>
    </source>
</evidence>
<evidence type="ECO:0000256" key="5">
    <source>
        <dbReference type="ARBA" id="ARBA00022989"/>
    </source>
</evidence>
<protein>
    <submittedName>
        <fullName evidence="9">Carbohydrate ABC transporter permease</fullName>
    </submittedName>
</protein>
<sequence>MPYKSAFTTKRIAEDATISEKLFHLSMYVWVMLLSLICVIPFWLVVIGSFTAEGSLRSQGFSLFPQEISLNSYRFLLSGEQVFVSYKNTIIITVVGTFLSVLITSMMAYVMANRKIKYRGVLSFIVYFTMLFGPGLVGFYILVVNWLHLKDTLWAIILPGLFGPWNAFLMVSYFRTIPYEINEAATIDGASESYIFFRIYMPISKPVIATVGLFVSLRYWNEWFYAMLFVDKEELHPLQIMIRSLMSNIDVQRYVQGTDVNIVTNVPAMGVQLATVCVTIGPILLVYPYVQKYFVKGLTIGSIKG</sequence>
<keyword evidence="3" id="KW-1003">Cell membrane</keyword>
<dbReference type="GO" id="GO:0005886">
    <property type="term" value="C:plasma membrane"/>
    <property type="evidence" value="ECO:0007669"/>
    <property type="project" value="UniProtKB-SubCell"/>
</dbReference>
<dbReference type="CDD" id="cd06261">
    <property type="entry name" value="TM_PBP2"/>
    <property type="match status" value="1"/>
</dbReference>
<keyword evidence="2 7" id="KW-0813">Transport</keyword>
<name>A0A328UB26_9BACL</name>
<feature type="transmembrane region" description="Helical" evidence="7">
    <location>
        <begin position="124"/>
        <end position="147"/>
    </location>
</feature>
<evidence type="ECO:0000256" key="3">
    <source>
        <dbReference type="ARBA" id="ARBA00022475"/>
    </source>
</evidence>
<reference evidence="9 10" key="1">
    <citation type="submission" date="2018-06" db="EMBL/GenBank/DDBJ databases">
        <title>Paenibacillus montanisoli sp. nov., isolated from mountain area soil.</title>
        <authorList>
            <person name="Wu M."/>
        </authorList>
    </citation>
    <scope>NUCLEOTIDE SEQUENCE [LARGE SCALE GENOMIC DNA]</scope>
    <source>
        <strain evidence="9 10">RA17</strain>
    </source>
</reference>
<evidence type="ECO:0000256" key="2">
    <source>
        <dbReference type="ARBA" id="ARBA00022448"/>
    </source>
</evidence>
<dbReference type="InterPro" id="IPR035906">
    <property type="entry name" value="MetI-like_sf"/>
</dbReference>
<feature type="domain" description="ABC transmembrane type-1" evidence="8">
    <location>
        <begin position="86"/>
        <end position="275"/>
    </location>
</feature>
<keyword evidence="4 7" id="KW-0812">Transmembrane</keyword>
<evidence type="ECO:0000256" key="6">
    <source>
        <dbReference type="ARBA" id="ARBA00023136"/>
    </source>
</evidence>
<dbReference type="SUPFAM" id="SSF161098">
    <property type="entry name" value="MetI-like"/>
    <property type="match status" value="1"/>
</dbReference>
<feature type="transmembrane region" description="Helical" evidence="7">
    <location>
        <begin position="269"/>
        <end position="290"/>
    </location>
</feature>
<comment type="subcellular location">
    <subcellularLocation>
        <location evidence="1 7">Cell membrane</location>
        <topology evidence="1 7">Multi-pass membrane protein</topology>
    </subcellularLocation>
</comment>
<accession>A0A328UB26</accession>
<dbReference type="InterPro" id="IPR000515">
    <property type="entry name" value="MetI-like"/>
</dbReference>
<feature type="transmembrane region" description="Helical" evidence="7">
    <location>
        <begin position="28"/>
        <end position="52"/>
    </location>
</feature>
<keyword evidence="5 7" id="KW-1133">Transmembrane helix</keyword>
<dbReference type="PANTHER" id="PTHR43744:SF9">
    <property type="entry name" value="POLYGALACTURONAN_RHAMNOGALACTURONAN TRANSPORT SYSTEM PERMEASE PROTEIN YTCP"/>
    <property type="match status" value="1"/>
</dbReference>
<feature type="transmembrane region" description="Helical" evidence="7">
    <location>
        <begin position="153"/>
        <end position="174"/>
    </location>
</feature>
<dbReference type="Gene3D" id="1.10.3720.10">
    <property type="entry name" value="MetI-like"/>
    <property type="match status" value="1"/>
</dbReference>
<comment type="similarity">
    <text evidence="7">Belongs to the binding-protein-dependent transport system permease family.</text>
</comment>
<evidence type="ECO:0000256" key="1">
    <source>
        <dbReference type="ARBA" id="ARBA00004651"/>
    </source>
</evidence>
<dbReference type="Pfam" id="PF00528">
    <property type="entry name" value="BPD_transp_1"/>
    <property type="match status" value="1"/>
</dbReference>
<feature type="transmembrane region" description="Helical" evidence="7">
    <location>
        <begin position="90"/>
        <end position="112"/>
    </location>
</feature>
<dbReference type="OrthoDB" id="157184at2"/>
<dbReference type="Proteomes" id="UP000249260">
    <property type="component" value="Unassembled WGS sequence"/>
</dbReference>
<dbReference type="PANTHER" id="PTHR43744">
    <property type="entry name" value="ABC TRANSPORTER PERMEASE PROTEIN MG189-RELATED-RELATED"/>
    <property type="match status" value="1"/>
</dbReference>
<organism evidence="9 10">
    <name type="scientific">Paenibacillus montanisoli</name>
    <dbReference type="NCBI Taxonomy" id="2081970"/>
    <lineage>
        <taxon>Bacteria</taxon>
        <taxon>Bacillati</taxon>
        <taxon>Bacillota</taxon>
        <taxon>Bacilli</taxon>
        <taxon>Bacillales</taxon>
        <taxon>Paenibacillaceae</taxon>
        <taxon>Paenibacillus</taxon>
    </lineage>
</organism>
<evidence type="ECO:0000256" key="7">
    <source>
        <dbReference type="RuleBase" id="RU363032"/>
    </source>
</evidence>
<evidence type="ECO:0000313" key="9">
    <source>
        <dbReference type="EMBL" id="RAP78531.1"/>
    </source>
</evidence>